<dbReference type="GO" id="GO:0046872">
    <property type="term" value="F:metal ion binding"/>
    <property type="evidence" value="ECO:0007669"/>
    <property type="project" value="UniProtKB-KW"/>
</dbReference>
<dbReference type="Proteomes" id="UP000739538">
    <property type="component" value="Unassembled WGS sequence"/>
</dbReference>
<dbReference type="PANTHER" id="PTHR16222:SF12">
    <property type="entry name" value="ADP-RIBOSYLGLYCOHYDROLASE-RELATED"/>
    <property type="match status" value="1"/>
</dbReference>
<dbReference type="PANTHER" id="PTHR16222">
    <property type="entry name" value="ADP-RIBOSYLGLYCOHYDROLASE"/>
    <property type="match status" value="1"/>
</dbReference>
<name>A0A956SDQ4_UNCEI</name>
<reference evidence="2" key="1">
    <citation type="submission" date="2020-04" db="EMBL/GenBank/DDBJ databases">
        <authorList>
            <person name="Zhang T."/>
        </authorList>
    </citation>
    <scope>NUCLEOTIDE SEQUENCE</scope>
    <source>
        <strain evidence="2">HKST-UBA02</strain>
    </source>
</reference>
<evidence type="ECO:0000313" key="2">
    <source>
        <dbReference type="EMBL" id="MCA9756651.1"/>
    </source>
</evidence>
<feature type="binding site" evidence="1">
    <location>
        <position position="75"/>
    </location>
    <ligand>
        <name>Mg(2+)</name>
        <dbReference type="ChEBI" id="CHEBI:18420"/>
        <label>1</label>
    </ligand>
</feature>
<feature type="binding site" evidence="1">
    <location>
        <position position="276"/>
    </location>
    <ligand>
        <name>Mg(2+)</name>
        <dbReference type="ChEBI" id="CHEBI:18420"/>
        <label>1</label>
    </ligand>
</feature>
<feature type="binding site" evidence="1">
    <location>
        <position position="278"/>
    </location>
    <ligand>
        <name>Mg(2+)</name>
        <dbReference type="ChEBI" id="CHEBI:18420"/>
        <label>1</label>
    </ligand>
</feature>
<comment type="cofactor">
    <cofactor evidence="1">
        <name>Mg(2+)</name>
        <dbReference type="ChEBI" id="CHEBI:18420"/>
    </cofactor>
    <text evidence="1">Binds 2 magnesium ions per subunit.</text>
</comment>
<evidence type="ECO:0000313" key="3">
    <source>
        <dbReference type="Proteomes" id="UP000739538"/>
    </source>
</evidence>
<feature type="binding site" evidence="1">
    <location>
        <position position="77"/>
    </location>
    <ligand>
        <name>Mg(2+)</name>
        <dbReference type="ChEBI" id="CHEBI:18420"/>
        <label>1</label>
    </ligand>
</feature>
<dbReference type="InterPro" id="IPR050792">
    <property type="entry name" value="ADP-ribosylglycohydrolase"/>
</dbReference>
<reference evidence="2" key="2">
    <citation type="journal article" date="2021" name="Microbiome">
        <title>Successional dynamics and alternative stable states in a saline activated sludge microbial community over 9 years.</title>
        <authorList>
            <person name="Wang Y."/>
            <person name="Ye J."/>
            <person name="Ju F."/>
            <person name="Liu L."/>
            <person name="Boyd J.A."/>
            <person name="Deng Y."/>
            <person name="Parks D.H."/>
            <person name="Jiang X."/>
            <person name="Yin X."/>
            <person name="Woodcroft B.J."/>
            <person name="Tyson G.W."/>
            <person name="Hugenholtz P."/>
            <person name="Polz M.F."/>
            <person name="Zhang T."/>
        </authorList>
    </citation>
    <scope>NUCLEOTIDE SEQUENCE</scope>
    <source>
        <strain evidence="2">HKST-UBA02</strain>
    </source>
</reference>
<feature type="binding site" evidence="1">
    <location>
        <position position="76"/>
    </location>
    <ligand>
        <name>Mg(2+)</name>
        <dbReference type="ChEBI" id="CHEBI:18420"/>
        <label>1</label>
    </ligand>
</feature>
<sequence length="329" mass="35824">MLRPRCLDSSCTRVGGGTIVTSELTSRDRFRGALLGLACGDAVGTTVEFCPRGSFAPVTDMVGGGPFQLEPGQWTDDTSLALCLATSLVETGRFDLRDQMERYVAWWETGYLSSNGRCFDIGNATQSSLLRYQETDDPEAGDRSPWSAGNGSIMRLAPAPLFYATDPDKAERAAARSSKTTHGARECVHACRLFARILLSALRGEPKETCLFAQFGERPFTEKIEAIARGKYRDASADDIVGTGYVVQSLEAALWSFWTTYDFESAILTAVNLGDDADTTAAVCGQIAGVFYGASGIPNRWLQRLAMREEITDLADRLHDRALRKGNLG</sequence>
<feature type="binding site" evidence="1">
    <location>
        <position position="279"/>
    </location>
    <ligand>
        <name>Mg(2+)</name>
        <dbReference type="ChEBI" id="CHEBI:18420"/>
        <label>1</label>
    </ligand>
</feature>
<proteinExistence type="predicted"/>
<dbReference type="EMBL" id="JAGQHS010000061">
    <property type="protein sequence ID" value="MCA9756651.1"/>
    <property type="molecule type" value="Genomic_DNA"/>
</dbReference>
<dbReference type="SUPFAM" id="SSF101478">
    <property type="entry name" value="ADP-ribosylglycohydrolase"/>
    <property type="match status" value="1"/>
</dbReference>
<comment type="caution">
    <text evidence="2">The sequence shown here is derived from an EMBL/GenBank/DDBJ whole genome shotgun (WGS) entry which is preliminary data.</text>
</comment>
<dbReference type="InterPro" id="IPR036705">
    <property type="entry name" value="Ribosyl_crysJ1_sf"/>
</dbReference>
<accession>A0A956SDQ4</accession>
<protein>
    <submittedName>
        <fullName evidence="2">ADP-ribosylglycohydrolase family protein</fullName>
    </submittedName>
</protein>
<evidence type="ECO:0000256" key="1">
    <source>
        <dbReference type="PIRSR" id="PIRSR605502-1"/>
    </source>
</evidence>
<dbReference type="InterPro" id="IPR005502">
    <property type="entry name" value="Ribosyl_crysJ1"/>
</dbReference>
<organism evidence="2 3">
    <name type="scientific">Eiseniibacteriota bacterium</name>
    <dbReference type="NCBI Taxonomy" id="2212470"/>
    <lineage>
        <taxon>Bacteria</taxon>
        <taxon>Candidatus Eiseniibacteriota</taxon>
    </lineage>
</organism>
<gene>
    <name evidence="2" type="ORF">KDA27_12680</name>
</gene>
<keyword evidence="1" id="KW-0460">Magnesium</keyword>
<dbReference type="Pfam" id="PF03747">
    <property type="entry name" value="ADP_ribosyl_GH"/>
    <property type="match status" value="1"/>
</dbReference>
<keyword evidence="1" id="KW-0479">Metal-binding</keyword>
<dbReference type="Gene3D" id="1.10.4080.10">
    <property type="entry name" value="ADP-ribosylation/Crystallin J1"/>
    <property type="match status" value="1"/>
</dbReference>
<dbReference type="AlphaFoldDB" id="A0A956SDQ4"/>